<dbReference type="PANTHER" id="PTHR43842">
    <property type="entry name" value="PROPIONYL-COA CARBOXYLASE BETA CHAIN"/>
    <property type="match status" value="1"/>
</dbReference>
<feature type="non-terminal residue" evidence="2">
    <location>
        <position position="167"/>
    </location>
</feature>
<keyword evidence="2" id="KW-0808">Transferase</keyword>
<dbReference type="InterPro" id="IPR051047">
    <property type="entry name" value="AccD/PCCB"/>
</dbReference>
<dbReference type="EMBL" id="VKHP01000580">
    <property type="protein sequence ID" value="NEV03007.1"/>
    <property type="molecule type" value="Genomic_DNA"/>
</dbReference>
<comment type="caution">
    <text evidence="2">The sequence shown here is derived from an EMBL/GenBank/DDBJ whole genome shotgun (WGS) entry which is preliminary data.</text>
</comment>
<reference evidence="2 3" key="1">
    <citation type="journal article" date="2020" name="Arch. Microbiol.">
        <title>Bradyrhizobium uaiense sp. nov., a new highly efficient cowpea symbiont.</title>
        <authorList>
            <person name="Cabral Michel D."/>
            <person name="Azarias Guimaraes A."/>
            <person name="Martins da Costa E."/>
            <person name="Soares de Carvalho T."/>
            <person name="Balsanelli E."/>
            <person name="Willems A."/>
            <person name="Maltempi de Souza E."/>
            <person name="de Souza Moreira F.M."/>
        </authorList>
    </citation>
    <scope>NUCLEOTIDE SEQUENCE [LARGE SCALE GENOMIC DNA]</scope>
    <source>
        <strain evidence="2 3">UFLA 03-164</strain>
    </source>
</reference>
<dbReference type="InterPro" id="IPR011762">
    <property type="entry name" value="COA_CT_N"/>
</dbReference>
<evidence type="ECO:0000313" key="2">
    <source>
        <dbReference type="EMBL" id="NEV03007.1"/>
    </source>
</evidence>
<keyword evidence="3" id="KW-1185">Reference proteome</keyword>
<dbReference type="PANTHER" id="PTHR43842:SF2">
    <property type="entry name" value="PROPIONYL-COA CARBOXYLASE BETA CHAIN, MITOCHONDRIAL"/>
    <property type="match status" value="1"/>
</dbReference>
<feature type="non-terminal residue" evidence="2">
    <location>
        <position position="1"/>
    </location>
</feature>
<proteinExistence type="predicted"/>
<dbReference type="PROSITE" id="PS50980">
    <property type="entry name" value="COA_CT_NTER"/>
    <property type="match status" value="1"/>
</dbReference>
<sequence length="167" mass="17807">DMFVEHRSIEFGMEKSKIPGDGVVTGWGTVNGRKTFVFAKDFTVFGGSLSETHALKITKLQDMAMKARAPIIGLYDAGGARIQEGVAALAGYSYVFRRNVQASGVIPQISVIMGPCAGGDVYSPAMTDFIFMVKNTSYMFVTGPDVVKTVTNEVVTAEELGGASVHA</sequence>
<feature type="domain" description="CoA carboxyltransferase N-terminal" evidence="1">
    <location>
        <begin position="1"/>
        <end position="167"/>
    </location>
</feature>
<dbReference type="SUPFAM" id="SSF52096">
    <property type="entry name" value="ClpP/crotonase"/>
    <property type="match status" value="1"/>
</dbReference>
<dbReference type="AlphaFoldDB" id="A0A6P1BWV1"/>
<evidence type="ECO:0000259" key="1">
    <source>
        <dbReference type="PROSITE" id="PS50980"/>
    </source>
</evidence>
<dbReference type="Gene3D" id="3.90.226.10">
    <property type="entry name" value="2-enoyl-CoA Hydratase, Chain A, domain 1"/>
    <property type="match status" value="1"/>
</dbReference>
<protein>
    <submittedName>
        <fullName evidence="2">Methylmalonyl-CoA carboxyltransferase</fullName>
    </submittedName>
</protein>
<dbReference type="GO" id="GO:0004658">
    <property type="term" value="F:propionyl-CoA carboxylase activity"/>
    <property type="evidence" value="ECO:0007669"/>
    <property type="project" value="TreeGrafter"/>
</dbReference>
<name>A0A6P1BWV1_9BRAD</name>
<dbReference type="InterPro" id="IPR034733">
    <property type="entry name" value="AcCoA_carboxyl_beta"/>
</dbReference>
<gene>
    <name evidence="2" type="ORF">FNJ47_47010</name>
</gene>
<accession>A0A6P1BWV1</accession>
<dbReference type="InterPro" id="IPR029045">
    <property type="entry name" value="ClpP/crotonase-like_dom_sf"/>
</dbReference>
<evidence type="ECO:0000313" key="3">
    <source>
        <dbReference type="Proteomes" id="UP000468531"/>
    </source>
</evidence>
<organism evidence="2 3">
    <name type="scientific">Bradyrhizobium uaiense</name>
    <dbReference type="NCBI Taxonomy" id="2594946"/>
    <lineage>
        <taxon>Bacteria</taxon>
        <taxon>Pseudomonadati</taxon>
        <taxon>Pseudomonadota</taxon>
        <taxon>Alphaproteobacteria</taxon>
        <taxon>Hyphomicrobiales</taxon>
        <taxon>Nitrobacteraceae</taxon>
        <taxon>Bradyrhizobium</taxon>
    </lineage>
</organism>
<dbReference type="RefSeq" id="WP_283811399.1">
    <property type="nucleotide sequence ID" value="NZ_VKHP01000580.1"/>
</dbReference>
<dbReference type="GO" id="GO:0016740">
    <property type="term" value="F:transferase activity"/>
    <property type="evidence" value="ECO:0007669"/>
    <property type="project" value="UniProtKB-KW"/>
</dbReference>
<dbReference type="Proteomes" id="UP000468531">
    <property type="component" value="Unassembled WGS sequence"/>
</dbReference>
<dbReference type="Pfam" id="PF01039">
    <property type="entry name" value="Carboxyl_trans"/>
    <property type="match status" value="1"/>
</dbReference>